<dbReference type="Gene3D" id="3.50.50.60">
    <property type="entry name" value="FAD/NAD(P)-binding domain"/>
    <property type="match status" value="1"/>
</dbReference>
<proteinExistence type="predicted"/>
<dbReference type="PANTHER" id="PTHR42685:SF22">
    <property type="entry name" value="CONDITIONED MEDIUM FACTOR RECEPTOR 1"/>
    <property type="match status" value="1"/>
</dbReference>
<dbReference type="RefSeq" id="WP_067543841.1">
    <property type="nucleotide sequence ID" value="NZ_CP012836.1"/>
</dbReference>
<dbReference type="InterPro" id="IPR050407">
    <property type="entry name" value="Geranylgeranyl_reductase"/>
</dbReference>
<sequence>MNTQNRDVLIIGGGLAGLVSALLLVRNGHQPLLIEKKAYPFHRVCGEYVSNEVLDFLKRNKLYPDHLDLPQIHRFQFSDTRGSAVSTALDLGGFGISRYVWDDWLYQKAQEEGVELKTGIQVEELEFDSETDRFKVQLSDHSFLHAKIVLGAFGKRSKIDRTLNRPFFFERSPYIGVKYHVHSDFARDTVALHNFEGGYCGINAVEEGKFNLCYLGSRDQLRKFGSIEEMEKNVLRKNPILNHIFENSTFLFEKPEVINEINFEPKAPVENHVLMIGDAAGLITPLCGNGMAMAIHGAKLAVEAIQQGKNRLEIEQIYIRKWMDQFRFRLKVGRTVQRLFGSGQGSIIARNLIQRVPFVSNLIIRNTHGKPF</sequence>
<dbReference type="KEGG" id="alm:AO498_03580"/>
<dbReference type="PRINTS" id="PR00420">
    <property type="entry name" value="RNGMNOXGNASE"/>
</dbReference>
<name>A0A142EK12_9BACT</name>
<reference evidence="3" key="1">
    <citation type="submission" date="2015-09" db="EMBL/GenBank/DDBJ databases">
        <title>Complete sequence of Algoriphagus sp. M8-2.</title>
        <authorList>
            <person name="Shintani M."/>
        </authorList>
    </citation>
    <scope>NUCLEOTIDE SEQUENCE [LARGE SCALE GENOMIC DNA]</scope>
    <source>
        <strain evidence="3">M8-2</strain>
    </source>
</reference>
<dbReference type="GO" id="GO:0071949">
    <property type="term" value="F:FAD binding"/>
    <property type="evidence" value="ECO:0007669"/>
    <property type="project" value="InterPro"/>
</dbReference>
<dbReference type="InterPro" id="IPR002938">
    <property type="entry name" value="FAD-bd"/>
</dbReference>
<keyword evidence="3" id="KW-1185">Reference proteome</keyword>
<dbReference type="Proteomes" id="UP000073816">
    <property type="component" value="Chromosome"/>
</dbReference>
<evidence type="ECO:0000313" key="2">
    <source>
        <dbReference type="EMBL" id="AMQ55467.1"/>
    </source>
</evidence>
<dbReference type="SUPFAM" id="SSF51905">
    <property type="entry name" value="FAD/NAD(P)-binding domain"/>
    <property type="match status" value="1"/>
</dbReference>
<evidence type="ECO:0000259" key="1">
    <source>
        <dbReference type="Pfam" id="PF01494"/>
    </source>
</evidence>
<protein>
    <submittedName>
        <fullName evidence="2">FAD-dependent oxidoreductase</fullName>
    </submittedName>
</protein>
<feature type="domain" description="FAD-binding" evidence="1">
    <location>
        <begin position="7"/>
        <end position="298"/>
    </location>
</feature>
<gene>
    <name evidence="2" type="ORF">AO498_03580</name>
</gene>
<dbReference type="EMBL" id="CP012836">
    <property type="protein sequence ID" value="AMQ55467.1"/>
    <property type="molecule type" value="Genomic_DNA"/>
</dbReference>
<dbReference type="Pfam" id="PF01494">
    <property type="entry name" value="FAD_binding_3"/>
    <property type="match status" value="1"/>
</dbReference>
<reference evidence="2 3" key="2">
    <citation type="journal article" date="2016" name="Genome Announc.">
        <title>Complete Genome Sequence of Algoriphagus sp. Strain M8-2, Isolated from a Brackish Lake.</title>
        <authorList>
            <person name="Muraguchi Y."/>
            <person name="Kushimoto K."/>
            <person name="Ohtsubo Y."/>
            <person name="Suzuki T."/>
            <person name="Dohra H."/>
            <person name="Kimbara K."/>
            <person name="Shintani M."/>
        </authorList>
    </citation>
    <scope>NUCLEOTIDE SEQUENCE [LARGE SCALE GENOMIC DNA]</scope>
    <source>
        <strain evidence="2 3">M8-2</strain>
    </source>
</reference>
<accession>A0A142EK12</accession>
<dbReference type="STRING" id="1727163.AO498_03580"/>
<dbReference type="InterPro" id="IPR036188">
    <property type="entry name" value="FAD/NAD-bd_sf"/>
</dbReference>
<evidence type="ECO:0000313" key="3">
    <source>
        <dbReference type="Proteomes" id="UP000073816"/>
    </source>
</evidence>
<dbReference type="PATRIC" id="fig|1727163.4.peg.742"/>
<dbReference type="OrthoDB" id="1142316at2"/>
<organism evidence="2 3">
    <name type="scientific">Algoriphagus sanaruensis</name>
    <dbReference type="NCBI Taxonomy" id="1727163"/>
    <lineage>
        <taxon>Bacteria</taxon>
        <taxon>Pseudomonadati</taxon>
        <taxon>Bacteroidota</taxon>
        <taxon>Cytophagia</taxon>
        <taxon>Cytophagales</taxon>
        <taxon>Cyclobacteriaceae</taxon>
        <taxon>Algoriphagus</taxon>
    </lineage>
</organism>
<dbReference type="AlphaFoldDB" id="A0A142EK12"/>
<dbReference type="PANTHER" id="PTHR42685">
    <property type="entry name" value="GERANYLGERANYL DIPHOSPHATE REDUCTASE"/>
    <property type="match status" value="1"/>
</dbReference>